<feature type="chain" id="PRO_5030864081" evidence="3">
    <location>
        <begin position="28"/>
        <end position="427"/>
    </location>
</feature>
<dbReference type="Gene3D" id="3.40.50.2300">
    <property type="match status" value="2"/>
</dbReference>
<evidence type="ECO:0000313" key="6">
    <source>
        <dbReference type="Proteomes" id="UP000466864"/>
    </source>
</evidence>
<dbReference type="Pfam" id="PF02608">
    <property type="entry name" value="Bmp"/>
    <property type="match status" value="1"/>
</dbReference>
<dbReference type="RefSeq" id="WP_154456603.1">
    <property type="nucleotide sequence ID" value="NZ_VUMV01000001.1"/>
</dbReference>
<organism evidence="5 6">
    <name type="scientific">Bilifractor porci</name>
    <dbReference type="NCBI Taxonomy" id="2606636"/>
    <lineage>
        <taxon>Bacteria</taxon>
        <taxon>Bacillati</taxon>
        <taxon>Bacillota</taxon>
        <taxon>Clostridia</taxon>
        <taxon>Lachnospirales</taxon>
        <taxon>Lachnospiraceae</taxon>
        <taxon>Bilifractor</taxon>
    </lineage>
</organism>
<dbReference type="InterPro" id="IPR003760">
    <property type="entry name" value="PnrA-like"/>
</dbReference>
<dbReference type="PANTHER" id="PTHR43208">
    <property type="entry name" value="ABC TRANSPORTER SUBSTRATE-BINDING PROTEIN"/>
    <property type="match status" value="1"/>
</dbReference>
<evidence type="ECO:0000313" key="5">
    <source>
        <dbReference type="EMBL" id="MST80783.1"/>
    </source>
</evidence>
<dbReference type="InterPro" id="IPR052910">
    <property type="entry name" value="ABC-Purine-Binding"/>
</dbReference>
<evidence type="ECO:0000259" key="4">
    <source>
        <dbReference type="Pfam" id="PF02608"/>
    </source>
</evidence>
<reference evidence="5 6" key="1">
    <citation type="submission" date="2019-08" db="EMBL/GenBank/DDBJ databases">
        <title>In-depth cultivation of the pig gut microbiome towards novel bacterial diversity and tailored functional studies.</title>
        <authorList>
            <person name="Wylensek D."/>
            <person name="Hitch T.C.A."/>
            <person name="Clavel T."/>
        </authorList>
    </citation>
    <scope>NUCLEOTIDE SEQUENCE [LARGE SCALE GENOMIC DNA]</scope>
    <source>
        <strain evidence="5 6">Oil+RF-744-WCA-WT-13</strain>
    </source>
</reference>
<dbReference type="Proteomes" id="UP000466864">
    <property type="component" value="Unassembled WGS sequence"/>
</dbReference>
<feature type="domain" description="ABC transporter substrate-binding protein PnrA-like" evidence="4">
    <location>
        <begin position="103"/>
        <end position="340"/>
    </location>
</feature>
<keyword evidence="6" id="KW-1185">Reference proteome</keyword>
<proteinExistence type="predicted"/>
<name>A0A7X2TN76_9FIRM</name>
<evidence type="ECO:0000256" key="2">
    <source>
        <dbReference type="SAM" id="MobiDB-lite"/>
    </source>
</evidence>
<evidence type="ECO:0000256" key="3">
    <source>
        <dbReference type="SAM" id="SignalP"/>
    </source>
</evidence>
<accession>A0A7X2TN76</accession>
<comment type="caution">
    <text evidence="5">The sequence shown here is derived from an EMBL/GenBank/DDBJ whole genome shotgun (WGS) entry which is preliminary data.</text>
</comment>
<dbReference type="EMBL" id="VUMV01000001">
    <property type="protein sequence ID" value="MST80783.1"/>
    <property type="molecule type" value="Genomic_DNA"/>
</dbReference>
<dbReference type="AlphaFoldDB" id="A0A7X2TN76"/>
<feature type="signal peptide" evidence="3">
    <location>
        <begin position="1"/>
        <end position="27"/>
    </location>
</feature>
<feature type="compositionally biased region" description="Low complexity" evidence="2">
    <location>
        <begin position="65"/>
        <end position="74"/>
    </location>
</feature>
<keyword evidence="1 3" id="KW-0732">Signal</keyword>
<dbReference type="PANTHER" id="PTHR43208:SF1">
    <property type="entry name" value="ABC TRANSPORTER SUBSTRATE-BINDING PROTEIN"/>
    <property type="match status" value="1"/>
</dbReference>
<dbReference type="PROSITE" id="PS51257">
    <property type="entry name" value="PROKAR_LIPOPROTEIN"/>
    <property type="match status" value="1"/>
</dbReference>
<sequence length="427" mass="45319">MRMKTRMISLCAIAGLTALSLAGCSEAAVSGNSSAASGSTSTSAAAASSENAVSAGSAAVSTVATSGGSSVSGVNQIPEGTEEASAENVDFSSFKIGEIESYVVNDGGWCQATHNSILSAMNDLGIPEDNLITLESIDDTDQASVQEAAEQLVDQGCNLIIGASTGYSSYLPEIAEKNPDVIFAQWGNKVDGLVGYEIRSYEGMFLAGYACELLSQDQNTELGYSASYNEFSVRTAINAYALGAKYANADAKVKVASADSWYDIDKETQCAQSLIDSGIKYMGMEASSPAIPETCEKNGAFVVGYHNDMSSLAPNAVLVSFEWNFAPIFKSIITRTAEKTATPDDFYYWGGDCSKLSDFADFVPEDVVQKVADLKSKLESGEVQVYAGELKDNQGNVLVQEGQVMSDEDIIQQNFFVDNVETSWTVQ</sequence>
<protein>
    <submittedName>
        <fullName evidence="5">BMP family ABC transporter substrate-binding protein</fullName>
    </submittedName>
</protein>
<feature type="region of interest" description="Disordered" evidence="2">
    <location>
        <begin position="65"/>
        <end position="85"/>
    </location>
</feature>
<evidence type="ECO:0000256" key="1">
    <source>
        <dbReference type="ARBA" id="ARBA00022729"/>
    </source>
</evidence>
<gene>
    <name evidence="5" type="ORF">FYJ60_00330</name>
</gene>
<dbReference type="GO" id="GO:0005886">
    <property type="term" value="C:plasma membrane"/>
    <property type="evidence" value="ECO:0007669"/>
    <property type="project" value="InterPro"/>
</dbReference>